<feature type="signal peptide" evidence="1">
    <location>
        <begin position="1"/>
        <end position="19"/>
    </location>
</feature>
<protein>
    <submittedName>
        <fullName evidence="2">Uncharacterized protein</fullName>
    </submittedName>
</protein>
<dbReference type="Proteomes" id="UP000294829">
    <property type="component" value="Unassembled WGS sequence"/>
</dbReference>
<dbReference type="AlphaFoldDB" id="A0A4R5W2A8"/>
<sequence>MFKFVLITALILFSTAAKASDAMTCFGDSYLTKFNGLWIHQSFEKSLDDTRSWYDALNKVDSNYASIKIDESGLHFNLNWHEGDIPNDKCVRMSDDGLWVMEKWKPEIWIGPFHKVGSSKTDESKYYLNRLFSGCFISDKNDRWCFSDSGITINEKKFPTKLQMDITEGPLYGTALFVEGRKLPFLVLVPKANNVLAIFEDDWASSEDRKPVDVNHDKPWQILRRVR</sequence>
<accession>A0A4R5W2A8</accession>
<organism evidence="2 3">
    <name type="scientific">Sapientia aquatica</name>
    <dbReference type="NCBI Taxonomy" id="1549640"/>
    <lineage>
        <taxon>Bacteria</taxon>
        <taxon>Pseudomonadati</taxon>
        <taxon>Pseudomonadota</taxon>
        <taxon>Betaproteobacteria</taxon>
        <taxon>Burkholderiales</taxon>
        <taxon>Oxalobacteraceae</taxon>
        <taxon>Sapientia</taxon>
    </lineage>
</organism>
<keyword evidence="3" id="KW-1185">Reference proteome</keyword>
<reference evidence="2 3" key="1">
    <citation type="submission" date="2019-03" db="EMBL/GenBank/DDBJ databases">
        <title>Sapientia aquatica gen. nov., sp. nov., isolated from a crater lake.</title>
        <authorList>
            <person name="Felfoldi T."/>
            <person name="Szabo A."/>
            <person name="Toth E."/>
            <person name="Schumann P."/>
            <person name="Keki Z."/>
            <person name="Marialigeti K."/>
            <person name="Mathe I."/>
        </authorList>
    </citation>
    <scope>NUCLEOTIDE SEQUENCE [LARGE SCALE GENOMIC DNA]</scope>
    <source>
        <strain evidence="2 3">SA-152</strain>
    </source>
</reference>
<keyword evidence="1" id="KW-0732">Signal</keyword>
<dbReference type="OrthoDB" id="8778183at2"/>
<dbReference type="RefSeq" id="WP_133327252.1">
    <property type="nucleotide sequence ID" value="NZ_SMYL01000003.1"/>
</dbReference>
<proteinExistence type="predicted"/>
<dbReference type="EMBL" id="SMYL01000003">
    <property type="protein sequence ID" value="TDK66404.1"/>
    <property type="molecule type" value="Genomic_DNA"/>
</dbReference>
<comment type="caution">
    <text evidence="2">The sequence shown here is derived from an EMBL/GenBank/DDBJ whole genome shotgun (WGS) entry which is preliminary data.</text>
</comment>
<evidence type="ECO:0000313" key="3">
    <source>
        <dbReference type="Proteomes" id="UP000294829"/>
    </source>
</evidence>
<evidence type="ECO:0000313" key="2">
    <source>
        <dbReference type="EMBL" id="TDK66404.1"/>
    </source>
</evidence>
<feature type="chain" id="PRO_5020276790" evidence="1">
    <location>
        <begin position="20"/>
        <end position="227"/>
    </location>
</feature>
<evidence type="ECO:0000256" key="1">
    <source>
        <dbReference type="SAM" id="SignalP"/>
    </source>
</evidence>
<name>A0A4R5W2A8_9BURK</name>
<gene>
    <name evidence="2" type="ORF">E2I14_07980</name>
</gene>